<evidence type="ECO:0000313" key="2">
    <source>
        <dbReference type="EMBL" id="SDE49334.1"/>
    </source>
</evidence>
<name>A0A1G7DCK1_9PROT</name>
<organism evidence="2 3">
    <name type="scientific">Rhodospira trueperi</name>
    <dbReference type="NCBI Taxonomy" id="69960"/>
    <lineage>
        <taxon>Bacteria</taxon>
        <taxon>Pseudomonadati</taxon>
        <taxon>Pseudomonadota</taxon>
        <taxon>Alphaproteobacteria</taxon>
        <taxon>Rhodospirillales</taxon>
        <taxon>Rhodospirillaceae</taxon>
        <taxon>Rhodospira</taxon>
    </lineage>
</organism>
<accession>A0A1G7DCK1</accession>
<dbReference type="AlphaFoldDB" id="A0A1G7DCK1"/>
<keyword evidence="1" id="KW-0472">Membrane</keyword>
<dbReference type="Proteomes" id="UP000199412">
    <property type="component" value="Unassembled WGS sequence"/>
</dbReference>
<gene>
    <name evidence="2" type="ORF">SAMN05421720_107129</name>
</gene>
<evidence type="ECO:0000313" key="3">
    <source>
        <dbReference type="Proteomes" id="UP000199412"/>
    </source>
</evidence>
<keyword evidence="1" id="KW-0812">Transmembrane</keyword>
<protein>
    <submittedName>
        <fullName evidence="2">Uncharacterized protein</fullName>
    </submittedName>
</protein>
<dbReference type="EMBL" id="FNAP01000007">
    <property type="protein sequence ID" value="SDE49334.1"/>
    <property type="molecule type" value="Genomic_DNA"/>
</dbReference>
<proteinExistence type="predicted"/>
<feature type="transmembrane region" description="Helical" evidence="1">
    <location>
        <begin position="17"/>
        <end position="38"/>
    </location>
</feature>
<evidence type="ECO:0000256" key="1">
    <source>
        <dbReference type="SAM" id="Phobius"/>
    </source>
</evidence>
<reference evidence="2 3" key="1">
    <citation type="submission" date="2016-10" db="EMBL/GenBank/DDBJ databases">
        <authorList>
            <person name="de Groot N.N."/>
        </authorList>
    </citation>
    <scope>NUCLEOTIDE SEQUENCE [LARGE SCALE GENOMIC DNA]</scope>
    <source>
        <strain evidence="2 3">ATCC 700224</strain>
    </source>
</reference>
<keyword evidence="1" id="KW-1133">Transmembrane helix</keyword>
<sequence length="39" mass="4097">MTTRTSTVPMRQLGNGFAASAISFGAMGVSEFWVFGLIG</sequence>
<keyword evidence="3" id="KW-1185">Reference proteome</keyword>
<dbReference type="STRING" id="69960.SAMN05421720_107129"/>